<evidence type="ECO:0000256" key="6">
    <source>
        <dbReference type="ARBA" id="ARBA00022840"/>
    </source>
</evidence>
<feature type="domain" description="NACHT" evidence="8">
    <location>
        <begin position="530"/>
        <end position="617"/>
    </location>
</feature>
<evidence type="ECO:0000256" key="7">
    <source>
        <dbReference type="SAM" id="MobiDB-lite"/>
    </source>
</evidence>
<evidence type="ECO:0000313" key="9">
    <source>
        <dbReference type="EMBL" id="KAJ1209049.1"/>
    </source>
</evidence>
<dbReference type="PANTHER" id="PTHR46914:SF1">
    <property type="entry name" value="BACULOVIRAL IAP REPEAT-CONTAINING PROTEIN 1"/>
    <property type="match status" value="1"/>
</dbReference>
<evidence type="ECO:0000256" key="5">
    <source>
        <dbReference type="ARBA" id="ARBA00022833"/>
    </source>
</evidence>
<dbReference type="PROSITE" id="PS50837">
    <property type="entry name" value="NACHT"/>
    <property type="match status" value="1"/>
</dbReference>
<dbReference type="GO" id="GO:0006915">
    <property type="term" value="P:apoptotic process"/>
    <property type="evidence" value="ECO:0007669"/>
    <property type="project" value="UniProtKB-KW"/>
</dbReference>
<dbReference type="PROSITE" id="PS01282">
    <property type="entry name" value="BIR_REPEAT_1"/>
    <property type="match status" value="1"/>
</dbReference>
<keyword evidence="10" id="KW-1185">Reference proteome</keyword>
<dbReference type="PROSITE" id="PS50143">
    <property type="entry name" value="BIR_REPEAT_2"/>
    <property type="match status" value="3"/>
</dbReference>
<dbReference type="InterPro" id="IPR027417">
    <property type="entry name" value="P-loop_NTPase"/>
</dbReference>
<keyword evidence="6" id="KW-0067">ATP-binding</keyword>
<keyword evidence="5" id="KW-0862">Zinc</keyword>
<dbReference type="Gene3D" id="1.10.1170.10">
    <property type="entry name" value="Inhibitor Of Apoptosis Protein (2mihbC-IAP-1), Chain A"/>
    <property type="match status" value="3"/>
</dbReference>
<dbReference type="InterPro" id="IPR007111">
    <property type="entry name" value="NACHT_NTPase"/>
</dbReference>
<dbReference type="PANTHER" id="PTHR46914">
    <property type="entry name" value="BACULOVIRAL IAP REPEAT-CONTAINING PROTEIN 1"/>
    <property type="match status" value="1"/>
</dbReference>
<dbReference type="Gene3D" id="3.80.10.10">
    <property type="entry name" value="Ribonuclease Inhibitor"/>
    <property type="match status" value="2"/>
</dbReference>
<dbReference type="SUPFAM" id="SSF57924">
    <property type="entry name" value="Inhibitor of apoptosis (IAP) repeat"/>
    <property type="match status" value="3"/>
</dbReference>
<dbReference type="GO" id="GO:0005524">
    <property type="term" value="F:ATP binding"/>
    <property type="evidence" value="ECO:0007669"/>
    <property type="project" value="UniProtKB-KW"/>
</dbReference>
<evidence type="ECO:0000256" key="3">
    <source>
        <dbReference type="ARBA" id="ARBA00022737"/>
    </source>
</evidence>
<organism evidence="9 10">
    <name type="scientific">Pleurodeles waltl</name>
    <name type="common">Iberian ribbed newt</name>
    <dbReference type="NCBI Taxonomy" id="8319"/>
    <lineage>
        <taxon>Eukaryota</taxon>
        <taxon>Metazoa</taxon>
        <taxon>Chordata</taxon>
        <taxon>Craniata</taxon>
        <taxon>Vertebrata</taxon>
        <taxon>Euteleostomi</taxon>
        <taxon>Amphibia</taxon>
        <taxon>Batrachia</taxon>
        <taxon>Caudata</taxon>
        <taxon>Salamandroidea</taxon>
        <taxon>Salamandridae</taxon>
        <taxon>Pleurodelinae</taxon>
        <taxon>Pleurodeles</taxon>
    </lineage>
</organism>
<comment type="caution">
    <text evidence="9">The sequence shown here is derived from an EMBL/GenBank/DDBJ whole genome shotgun (WGS) entry which is preliminary data.</text>
</comment>
<dbReference type="GO" id="GO:0043027">
    <property type="term" value="F:cysteine-type endopeptidase inhibitor activity involved in apoptotic process"/>
    <property type="evidence" value="ECO:0007669"/>
    <property type="project" value="InterPro"/>
</dbReference>
<protein>
    <recommendedName>
        <fullName evidence="8">NACHT domain-containing protein</fullName>
    </recommendedName>
</protein>
<dbReference type="Pfam" id="PF00653">
    <property type="entry name" value="BIR"/>
    <property type="match status" value="3"/>
</dbReference>
<keyword evidence="2" id="KW-0479">Metal-binding</keyword>
<dbReference type="InterPro" id="IPR053882">
    <property type="entry name" value="Nlrc4-like_WHD"/>
</dbReference>
<dbReference type="InterPro" id="IPR032675">
    <property type="entry name" value="LRR_dom_sf"/>
</dbReference>
<dbReference type="InterPro" id="IPR028789">
    <property type="entry name" value="Naip"/>
</dbReference>
<name>A0AAV7WAC3_PLEWA</name>
<keyword evidence="4" id="KW-0547">Nucleotide-binding</keyword>
<dbReference type="SMART" id="SM00238">
    <property type="entry name" value="BIR"/>
    <property type="match status" value="3"/>
</dbReference>
<keyword evidence="1" id="KW-0053">Apoptosis</keyword>
<dbReference type="GO" id="GO:0016045">
    <property type="term" value="P:detection of bacterium"/>
    <property type="evidence" value="ECO:0007669"/>
    <property type="project" value="TreeGrafter"/>
</dbReference>
<reference evidence="9" key="1">
    <citation type="journal article" date="2022" name="bioRxiv">
        <title>Sequencing and chromosome-scale assembly of the giantPleurodeles waltlgenome.</title>
        <authorList>
            <person name="Brown T."/>
            <person name="Elewa A."/>
            <person name="Iarovenko S."/>
            <person name="Subramanian E."/>
            <person name="Araus A.J."/>
            <person name="Petzold A."/>
            <person name="Susuki M."/>
            <person name="Suzuki K.-i.T."/>
            <person name="Hayashi T."/>
            <person name="Toyoda A."/>
            <person name="Oliveira C."/>
            <person name="Osipova E."/>
            <person name="Leigh N.D."/>
            <person name="Simon A."/>
            <person name="Yun M.H."/>
        </authorList>
    </citation>
    <scope>NUCLEOTIDE SEQUENCE</scope>
    <source>
        <strain evidence="9">20211129_DDA</strain>
        <tissue evidence="9">Liver</tissue>
    </source>
</reference>
<dbReference type="GO" id="GO:0046872">
    <property type="term" value="F:metal ion binding"/>
    <property type="evidence" value="ECO:0007669"/>
    <property type="project" value="UniProtKB-KW"/>
</dbReference>
<evidence type="ECO:0000256" key="2">
    <source>
        <dbReference type="ARBA" id="ARBA00022723"/>
    </source>
</evidence>
<dbReference type="Pfam" id="PF22524">
    <property type="entry name" value="WHD_Nlrc4"/>
    <property type="match status" value="1"/>
</dbReference>
<dbReference type="SUPFAM" id="SSF52540">
    <property type="entry name" value="P-loop containing nucleoside triphosphate hydrolases"/>
    <property type="match status" value="1"/>
</dbReference>
<dbReference type="Pfam" id="PF17889">
    <property type="entry name" value="NLRC4_HD"/>
    <property type="match status" value="1"/>
</dbReference>
<evidence type="ECO:0000256" key="1">
    <source>
        <dbReference type="ARBA" id="ARBA00022703"/>
    </source>
</evidence>
<dbReference type="Gene3D" id="3.40.50.300">
    <property type="entry name" value="P-loop containing nucleotide triphosphate hydrolases"/>
    <property type="match status" value="1"/>
</dbReference>
<evidence type="ECO:0000256" key="4">
    <source>
        <dbReference type="ARBA" id="ARBA00022741"/>
    </source>
</evidence>
<sequence length="1483" mass="166046">MAWRRGPLLNAVVSPSWAVTRSGVNAELPGTALQIVLDGASNKASAERPASDGKGPTQVLDPPQSSGTKMNGNRMPELDPADMQSRLPYLNINFKNLVAVCEQEFQRIRLQQQPGYKHGMRSELKRLRTFISFQPVSSWSPQEMASAGFYNTGVASSVQCFCCGLVLCSTSLRIPPRSDHLKRQPDCGFIQRKDVGNIPLYEVRVQVPREAPGQSVERYRAEEERSDSFKSWPPYARADPAALARAGFFFTDFKDTVQCFSCGGCLGNWEEGDDPWKEHAKWFPKCMFLQTEKSRDDITEYIGSYSGFEGVTGELFLSSPIKKSLPKDTEGSVIANIFEEELVRLESFKTWSEEAHADAAALAKAGFFYTGVTDTVQCFSCGLTISQFDTTDDPWTEHVKYKSKCMYYGKKLEMENYILRESQIASLSIQDTESETGIIGNDDLPAMKLTESITSFENCKGQEKETEIQAQLTRAYSATDFRKMSSFGDSTHAAIDLKSIYGDLVVVSKDSKNQPLKKLMFPDVLQELDSITMIQGEAGSGKTALLRRIAILWASGCCPVLNRFRLVFYVSLSSTKREEGLSGMINQQLLKSTGALTDASLKEIIQCLKRQILFLIDDYGAKGLVPEAIDTLIHKNHINKMGLVVAVHDDMGGRVRKCAKTLLCITDFPVYSAVYILKSLFSHNIPMVERFVVQLALSMDFPEALKTPLFALGLCVFCIQYPADSTNDTAICKADLLFNTLKFPNESEKAKAVLSACGDLALIGLFNSRFEFTDKELSDSGVNADEALRYGLLSKCSAQRLYPVYTFCMPVFQEFLAGKRLGELLDSEVQADIDKGNQYLQQINTFLKVMGRYHYLLKFANGNSSKATPKILSHLFSLMDTKTSYDCCSGSTLYLKHHPDLKLVEQTTILKIRACSSEEQHSYFLNVILKFAVEAAFQSKSMPMCAPVILKFLKGRSLSLVQTMIDRDPILSFLEAYPETLPLLNSLEISIAGPNQNANFNLSSVGDFCSTLGAPTVDQDYSSAFQNLNSAMEKVKHTLDQMSSYLTLCPGHSTIPSSFTTARFAAQSCYKIPLLRIHTNNAFEFPEKDLRNLEIMFFISEHIDLQLNNSSGFIESVRSATEQYLHLFAKCRFYDMALSEAEQEVIIRMSSMESLDIHNLKNGQYPELLVAHLDKYKNLKELSVNVHENQKVIDEIPDGFRNLKNMQSLKLSCINLVGSAYKLADFITNFENLQVFHVKKCTTCPEFGAVMTAISHCKKLREIQLIGIDFNVISFVHILSTFQDLKVLNLDSVLFTDKETSDMFATALVSLVQLEELILPEGSGILETATSIVQCFQHLKNLNVVSFSNTSLDEQSLLELAIAAQDGFLLKIQKLDLRGIHNITESGWHNFFLTLSNMPDLKHLNVSRAYTHQIKCHATTVKSFVQCIAKLPSLATIVMYGWLFDAEDVKMFNAMKEQHPQSSILSIYREWQLPVAPIVQQQI</sequence>
<feature type="region of interest" description="Disordered" evidence="7">
    <location>
        <begin position="43"/>
        <end position="80"/>
    </location>
</feature>
<dbReference type="InterPro" id="IPR001370">
    <property type="entry name" value="BIR_rpt"/>
</dbReference>
<gene>
    <name evidence="9" type="ORF">NDU88_004428</name>
</gene>
<accession>A0AAV7WAC3</accession>
<dbReference type="Proteomes" id="UP001066276">
    <property type="component" value="Chromosome 1_2"/>
</dbReference>
<dbReference type="GO" id="GO:0072557">
    <property type="term" value="C:IPAF inflammasome complex"/>
    <property type="evidence" value="ECO:0007669"/>
    <property type="project" value="TreeGrafter"/>
</dbReference>
<dbReference type="GO" id="GO:0070269">
    <property type="term" value="P:pyroptotic inflammatory response"/>
    <property type="evidence" value="ECO:0007669"/>
    <property type="project" value="TreeGrafter"/>
</dbReference>
<dbReference type="SUPFAM" id="SSF52047">
    <property type="entry name" value="RNI-like"/>
    <property type="match status" value="1"/>
</dbReference>
<dbReference type="Pfam" id="PF05729">
    <property type="entry name" value="NACHT"/>
    <property type="match status" value="1"/>
</dbReference>
<proteinExistence type="predicted"/>
<dbReference type="InterPro" id="IPR040535">
    <property type="entry name" value="NLRC4_HD"/>
</dbReference>
<keyword evidence="3" id="KW-0677">Repeat</keyword>
<dbReference type="EMBL" id="JANPWB010000002">
    <property type="protein sequence ID" value="KAJ1209049.1"/>
    <property type="molecule type" value="Genomic_DNA"/>
</dbReference>
<evidence type="ECO:0000313" key="10">
    <source>
        <dbReference type="Proteomes" id="UP001066276"/>
    </source>
</evidence>
<dbReference type="GO" id="GO:0042742">
    <property type="term" value="P:defense response to bacterium"/>
    <property type="evidence" value="ECO:0007669"/>
    <property type="project" value="TreeGrafter"/>
</dbReference>
<evidence type="ECO:0000259" key="8">
    <source>
        <dbReference type="PROSITE" id="PS50837"/>
    </source>
</evidence>
<dbReference type="CDD" id="cd00022">
    <property type="entry name" value="BIR"/>
    <property type="match status" value="3"/>
</dbReference>
<dbReference type="GO" id="GO:0043066">
    <property type="term" value="P:negative regulation of apoptotic process"/>
    <property type="evidence" value="ECO:0007669"/>
    <property type="project" value="InterPro"/>
</dbReference>